<evidence type="ECO:0000313" key="3">
    <source>
        <dbReference type="Proteomes" id="UP000228635"/>
    </source>
</evidence>
<sequence length="345" mass="38145">MKKQYFIVLGVSLFLIVPLIVNYVFLQPGAVLSASPIPQATIALTEGGSPLIQFHPVSETTLGLDRSPEQFAPSTPKDTVEQPARSSPINFDSLRTIIEPFQPALDRFREERREASQRIFIPPSEEAIFETLWPSINREALAYMQDQFIQLGYLDSPVVASLDTEEEIFTFMNASLDIAIEQGFVSPDDEEQLRNGLNVSLRELHAKERLDYLRYGLPGVTPPLEPQSSDSEPLLQSSRNTLFPLLAEHLSDAFRVPTAHAVWISIPFCLKDLNPGNVTPPPGPNLWSFCCNCGIVTRTTIPFFLQECGSFGSACDVPLGCLNLMCRSFPNALQDNPGTLICGCG</sequence>
<dbReference type="AlphaFoldDB" id="A0A2M6WIT5"/>
<gene>
    <name evidence="2" type="ORF">COU08_00920</name>
</gene>
<evidence type="ECO:0000313" key="2">
    <source>
        <dbReference type="EMBL" id="PIT92710.1"/>
    </source>
</evidence>
<reference evidence="3" key="1">
    <citation type="submission" date="2017-09" db="EMBL/GenBank/DDBJ databases">
        <title>Depth-based differentiation of microbial function through sediment-hosted aquifers and enrichment of novel symbionts in the deep terrestrial subsurface.</title>
        <authorList>
            <person name="Probst A.J."/>
            <person name="Ladd B."/>
            <person name="Jarett J.K."/>
            <person name="Geller-Mcgrath D.E."/>
            <person name="Sieber C.M.K."/>
            <person name="Emerson J.B."/>
            <person name="Anantharaman K."/>
            <person name="Thomas B.C."/>
            <person name="Malmstrom R."/>
            <person name="Stieglmeier M."/>
            <person name="Klingl A."/>
            <person name="Woyke T."/>
            <person name="Ryan C.M."/>
            <person name="Banfield J.F."/>
        </authorList>
    </citation>
    <scope>NUCLEOTIDE SEQUENCE [LARGE SCALE GENOMIC DNA]</scope>
</reference>
<proteinExistence type="predicted"/>
<evidence type="ECO:0000256" key="1">
    <source>
        <dbReference type="SAM" id="MobiDB-lite"/>
    </source>
</evidence>
<dbReference type="Proteomes" id="UP000228635">
    <property type="component" value="Unassembled WGS sequence"/>
</dbReference>
<comment type="caution">
    <text evidence="2">The sequence shown here is derived from an EMBL/GenBank/DDBJ whole genome shotgun (WGS) entry which is preliminary data.</text>
</comment>
<protein>
    <submittedName>
        <fullName evidence="2">Uncharacterized protein</fullName>
    </submittedName>
</protein>
<accession>A0A2M6WIT5</accession>
<organism evidence="2 3">
    <name type="scientific">Candidatus Harrisonbacteria bacterium CG10_big_fil_rev_8_21_14_0_10_42_17</name>
    <dbReference type="NCBI Taxonomy" id="1974584"/>
    <lineage>
        <taxon>Bacteria</taxon>
        <taxon>Candidatus Harrisoniibacteriota</taxon>
    </lineage>
</organism>
<feature type="region of interest" description="Disordered" evidence="1">
    <location>
        <begin position="65"/>
        <end position="85"/>
    </location>
</feature>
<dbReference type="EMBL" id="PFBA01000012">
    <property type="protein sequence ID" value="PIT92710.1"/>
    <property type="molecule type" value="Genomic_DNA"/>
</dbReference>
<name>A0A2M6WIT5_9BACT</name>